<proteinExistence type="predicted"/>
<dbReference type="GeneID" id="14911553"/>
<dbReference type="InterPro" id="IPR018247">
    <property type="entry name" value="EF_Hand_1_Ca_BS"/>
</dbReference>
<evidence type="ECO:0000256" key="1">
    <source>
        <dbReference type="ARBA" id="ARBA00022737"/>
    </source>
</evidence>
<gene>
    <name evidence="4" type="ORF">ACA1_387730</name>
</gene>
<dbReference type="SMART" id="SM00054">
    <property type="entry name" value="EFh"/>
    <property type="match status" value="2"/>
</dbReference>
<dbReference type="SUPFAM" id="SSF47473">
    <property type="entry name" value="EF-hand"/>
    <property type="match status" value="1"/>
</dbReference>
<protein>
    <submittedName>
        <fullName evidence="4">EF hand domain containing protein</fullName>
    </submittedName>
</protein>
<evidence type="ECO:0000313" key="4">
    <source>
        <dbReference type="EMBL" id="ELR11143.1"/>
    </source>
</evidence>
<keyword evidence="2" id="KW-0106">Calcium</keyword>
<keyword evidence="1" id="KW-0677">Repeat</keyword>
<dbReference type="Gene3D" id="1.10.238.10">
    <property type="entry name" value="EF-hand"/>
    <property type="match status" value="1"/>
</dbReference>
<dbReference type="InterPro" id="IPR011992">
    <property type="entry name" value="EF-hand-dom_pair"/>
</dbReference>
<feature type="domain" description="EF-hand" evidence="3">
    <location>
        <begin position="63"/>
        <end position="98"/>
    </location>
</feature>
<keyword evidence="5" id="KW-1185">Reference proteome</keyword>
<evidence type="ECO:0000259" key="3">
    <source>
        <dbReference type="PROSITE" id="PS50222"/>
    </source>
</evidence>
<dbReference type="GO" id="GO:0005509">
    <property type="term" value="F:calcium ion binding"/>
    <property type="evidence" value="ECO:0007669"/>
    <property type="project" value="InterPro"/>
</dbReference>
<dbReference type="CDD" id="cd00051">
    <property type="entry name" value="EFh"/>
    <property type="match status" value="1"/>
</dbReference>
<name>L8GEL1_ACACF</name>
<evidence type="ECO:0000313" key="5">
    <source>
        <dbReference type="Proteomes" id="UP000011083"/>
    </source>
</evidence>
<reference evidence="4 5" key="1">
    <citation type="journal article" date="2013" name="Genome Biol.">
        <title>Genome of Acanthamoeba castellanii highlights extensive lateral gene transfer and early evolution of tyrosine kinase signaling.</title>
        <authorList>
            <person name="Clarke M."/>
            <person name="Lohan A.J."/>
            <person name="Liu B."/>
            <person name="Lagkouvardos I."/>
            <person name="Roy S."/>
            <person name="Zafar N."/>
            <person name="Bertelli C."/>
            <person name="Schilde C."/>
            <person name="Kianianmomeni A."/>
            <person name="Burglin T.R."/>
            <person name="Frech C."/>
            <person name="Turcotte B."/>
            <person name="Kopec K.O."/>
            <person name="Synnott J.M."/>
            <person name="Choo C."/>
            <person name="Paponov I."/>
            <person name="Finkler A."/>
            <person name="Soon Heng Tan C."/>
            <person name="Hutchins A.P."/>
            <person name="Weinmeier T."/>
            <person name="Rattei T."/>
            <person name="Chu J.S."/>
            <person name="Gimenez G."/>
            <person name="Irimia M."/>
            <person name="Rigden D.J."/>
            <person name="Fitzpatrick D.A."/>
            <person name="Lorenzo-Morales J."/>
            <person name="Bateman A."/>
            <person name="Chiu C.H."/>
            <person name="Tang P."/>
            <person name="Hegemann P."/>
            <person name="Fromm H."/>
            <person name="Raoult D."/>
            <person name="Greub G."/>
            <person name="Miranda-Saavedra D."/>
            <person name="Chen N."/>
            <person name="Nash P."/>
            <person name="Ginger M.L."/>
            <person name="Horn M."/>
            <person name="Schaap P."/>
            <person name="Caler L."/>
            <person name="Loftus B."/>
        </authorList>
    </citation>
    <scope>NUCLEOTIDE SEQUENCE [LARGE SCALE GENOMIC DNA]</scope>
    <source>
        <strain evidence="4 5">Neff</strain>
    </source>
</reference>
<dbReference type="PANTHER" id="PTHR23050">
    <property type="entry name" value="CALCIUM BINDING PROTEIN"/>
    <property type="match status" value="1"/>
</dbReference>
<dbReference type="STRING" id="1257118.L8GEL1"/>
<dbReference type="PROSITE" id="PS00018">
    <property type="entry name" value="EF_HAND_1"/>
    <property type="match status" value="2"/>
</dbReference>
<dbReference type="Pfam" id="PF13499">
    <property type="entry name" value="EF-hand_7"/>
    <property type="match status" value="1"/>
</dbReference>
<dbReference type="PROSITE" id="PS50222">
    <property type="entry name" value="EF_HAND_2"/>
    <property type="match status" value="2"/>
</dbReference>
<accession>L8GEL1</accession>
<dbReference type="InterPro" id="IPR002048">
    <property type="entry name" value="EF_hand_dom"/>
</dbReference>
<dbReference type="OrthoDB" id="26525at2759"/>
<dbReference type="EMBL" id="KB008156">
    <property type="protein sequence ID" value="ELR11143.1"/>
    <property type="molecule type" value="Genomic_DNA"/>
</dbReference>
<dbReference type="InterPro" id="IPR050145">
    <property type="entry name" value="Centrin_CML-like"/>
</dbReference>
<feature type="domain" description="EF-hand" evidence="3">
    <location>
        <begin position="27"/>
        <end position="62"/>
    </location>
</feature>
<dbReference type="AlphaFoldDB" id="L8GEL1"/>
<dbReference type="RefSeq" id="XP_004333156.1">
    <property type="nucleotide sequence ID" value="XM_004333108.1"/>
</dbReference>
<organism evidence="4 5">
    <name type="scientific">Acanthamoeba castellanii (strain ATCC 30010 / Neff)</name>
    <dbReference type="NCBI Taxonomy" id="1257118"/>
    <lineage>
        <taxon>Eukaryota</taxon>
        <taxon>Amoebozoa</taxon>
        <taxon>Discosea</taxon>
        <taxon>Longamoebia</taxon>
        <taxon>Centramoebida</taxon>
        <taxon>Acanthamoebidae</taxon>
        <taxon>Acanthamoeba</taxon>
    </lineage>
</organism>
<dbReference type="VEuPathDB" id="AmoebaDB:ACA1_387730"/>
<sequence>MERQTSRVSAIKEQFETLSAKGIDVAKEAKKVKALFKKYDTDGSGDIDAKEFQILAFDLGLVLTDDEAKTFVKELDTDGNGTVDFAEFLTWWNNPDKKVAGVENENKLKALKMRLRSQSALAAASAITTSLLKTAEAAKAVEKEDRSTISLKVNIGTFDQPRSSLALTYARSEDQATALRAATKADAEAMTVTVKLAVKEGADLGAQVLDTLKITNLEVKLDSSERPGDASNPNGASGRFSATAGLDRASIQALYDAFGASELPKNLRQGFALASALRNSKIIMPNLAKIFGNDELPAVFVDLYSGLVKVFSDVQGIQVALGSHVFDLSLVGLNLFENYLPTRDEIKKWIEEQEAERLRKEKEEEAANSSDDDLEAYCNFVLDL</sequence>
<dbReference type="KEGG" id="acan:ACA1_387730"/>
<dbReference type="Proteomes" id="UP000011083">
    <property type="component" value="Unassembled WGS sequence"/>
</dbReference>
<evidence type="ECO:0000256" key="2">
    <source>
        <dbReference type="ARBA" id="ARBA00022837"/>
    </source>
</evidence>